<dbReference type="GO" id="GO:0006355">
    <property type="term" value="P:regulation of DNA-templated transcription"/>
    <property type="evidence" value="ECO:0007669"/>
    <property type="project" value="InterPro"/>
</dbReference>
<dbReference type="EMBL" id="SHKY01000001">
    <property type="protein sequence ID" value="RZU53795.1"/>
    <property type="molecule type" value="Genomic_DNA"/>
</dbReference>
<dbReference type="GO" id="GO:0000160">
    <property type="term" value="P:phosphorelay signal transduction system"/>
    <property type="evidence" value="ECO:0007669"/>
    <property type="project" value="InterPro"/>
</dbReference>
<reference evidence="6 7" key="1">
    <citation type="submission" date="2019-02" db="EMBL/GenBank/DDBJ databases">
        <title>Sequencing the genomes of 1000 actinobacteria strains.</title>
        <authorList>
            <person name="Klenk H.-P."/>
        </authorList>
    </citation>
    <scope>NUCLEOTIDE SEQUENCE [LARGE SCALE GENOMIC DNA]</scope>
    <source>
        <strain evidence="6 7">DSM 45162</strain>
    </source>
</reference>
<dbReference type="Gene3D" id="1.25.40.10">
    <property type="entry name" value="Tetratricopeptide repeat domain"/>
    <property type="match status" value="3"/>
</dbReference>
<sequence>MHPTENRRHASAAPGVTCRVVAAAAGYGKTTAMRDWYSAARASWHRGLPPGPDEPVDALAGVVVDEVQAGAGQIVFDDLPRLPDGTPRSLARALEGLAGAAGPVDVILASRWPPGTAAPALARVDVGPAELSLPVEQIADLLTGYDLTGVAAGSDAHAQELPERIHQATAGWPALVHLAAETLRTSGVPHGPLLPVIAAPGGLIASYLDEEVLPALPDAAVRLLAHVGDLAPVGAELCRALGHPQADEIVRLLAASGLLSAASSPRPLPGGPAPCQRVVPVLAEVVRSSRRTGSRPATGVSGPARQAPGCGRAAEVAAGFFDEHGPPVAAALAYHRAGRSADTARVLDRHGEAMLGGGHAETVVELLTALPVALCTPRLWLLLGDAQRATGALEAAARSHAAAAPGLPAGSAALAWRTGRIHYQRGDARAALAAFAEAGPGPHPPADAALLAAWTANAHLLAGRPEAALRHARDAVAAAAPADDDELTAALATAHVSVALCLGALGDDTASEEHYRLALPVAERIGDVVLLTRIYTNRTYRLLCAARYDEALAAARTCARYAAAARQPSLRAIATCNEADALAMLGHFDEAIRRYECAISAYRVIGSRRVAGAQLGLGEVYRRRGWREQARAAYDAAIRVAGEAGNAHVLVPAQAGLALALLADDLDGAAGHAAAAARTAAAATAVPALLAQGWVALCRGDAQRAGELADRACAAARAQGDRAGLADALELRGAARTGGADADPGRARAALRECHAIWTDAGASVEAARVMVTISRLPGAGPDDRIRGLLAAERLNAAGAVVTGLPPVTGRPGEAVAATEPMAPAAPVAIQALGRFEVRVDGEPVPPSRWQSRKARDLLRILVARRGRPMPRDELCELLWPDDDPAKTGHRLSVLLSILRAVLDPSRAYASDHYLVADQASIALDVTRARVDVEDFLAFVAQARRQLDAGHVAETRELLVTVEKHHGGDAFEDEPYAPWSGPLREQTRAAYLSMLRMLVQVSAAGVDAAVGYLLRLLERDPYDEAAHRHLVRRLVGAGRHGEARRAFDRYGEAMRAIGVRPPERSLLAPRAVPVSPATGGTPRAVDGTSRPVGVTVNGRSR</sequence>
<protein>
    <submittedName>
        <fullName evidence="6">Two-component SAPR family response regulator</fullName>
    </submittedName>
</protein>
<dbReference type="AlphaFoldDB" id="A0A4Q7ZTD9"/>
<dbReference type="SMART" id="SM00028">
    <property type="entry name" value="TPR"/>
    <property type="match status" value="3"/>
</dbReference>
<dbReference type="SUPFAM" id="SSF46894">
    <property type="entry name" value="C-terminal effector domain of the bipartite response regulators"/>
    <property type="match status" value="1"/>
</dbReference>
<evidence type="ECO:0000313" key="7">
    <source>
        <dbReference type="Proteomes" id="UP000292564"/>
    </source>
</evidence>
<keyword evidence="7" id="KW-1185">Reference proteome</keyword>
<name>A0A4Q7ZTD9_9ACTN</name>
<dbReference type="InterPro" id="IPR011990">
    <property type="entry name" value="TPR-like_helical_dom_sf"/>
</dbReference>
<organism evidence="6 7">
    <name type="scientific">Krasilnikovia cinnamomea</name>
    <dbReference type="NCBI Taxonomy" id="349313"/>
    <lineage>
        <taxon>Bacteria</taxon>
        <taxon>Bacillati</taxon>
        <taxon>Actinomycetota</taxon>
        <taxon>Actinomycetes</taxon>
        <taxon>Micromonosporales</taxon>
        <taxon>Micromonosporaceae</taxon>
        <taxon>Krasilnikovia</taxon>
    </lineage>
</organism>
<dbReference type="Proteomes" id="UP000292564">
    <property type="component" value="Unassembled WGS sequence"/>
</dbReference>
<dbReference type="RefSeq" id="WP_130512243.1">
    <property type="nucleotide sequence ID" value="NZ_SHKY01000001.1"/>
</dbReference>
<comment type="similarity">
    <text evidence="1">Belongs to the AfsR/DnrI/RedD regulatory family.</text>
</comment>
<evidence type="ECO:0000256" key="2">
    <source>
        <dbReference type="ARBA" id="ARBA00023125"/>
    </source>
</evidence>
<feature type="domain" description="Bacterial transcriptional activator" evidence="5">
    <location>
        <begin position="931"/>
        <end position="1067"/>
    </location>
</feature>
<dbReference type="InterPro" id="IPR036388">
    <property type="entry name" value="WH-like_DNA-bd_sf"/>
</dbReference>
<evidence type="ECO:0000259" key="5">
    <source>
        <dbReference type="SMART" id="SM01043"/>
    </source>
</evidence>
<dbReference type="InterPro" id="IPR016032">
    <property type="entry name" value="Sig_transdc_resp-reg_C-effctor"/>
</dbReference>
<evidence type="ECO:0000256" key="3">
    <source>
        <dbReference type="SAM" id="MobiDB-lite"/>
    </source>
</evidence>
<evidence type="ECO:0000256" key="1">
    <source>
        <dbReference type="ARBA" id="ARBA00005820"/>
    </source>
</evidence>
<dbReference type="PANTHER" id="PTHR35807">
    <property type="entry name" value="TRANSCRIPTIONAL REGULATOR REDD-RELATED"/>
    <property type="match status" value="1"/>
</dbReference>
<proteinExistence type="inferred from homology"/>
<evidence type="ECO:0000259" key="4">
    <source>
        <dbReference type="SMART" id="SM00862"/>
    </source>
</evidence>
<dbReference type="SUPFAM" id="SSF48452">
    <property type="entry name" value="TPR-like"/>
    <property type="match status" value="2"/>
</dbReference>
<evidence type="ECO:0000313" key="6">
    <source>
        <dbReference type="EMBL" id="RZU53795.1"/>
    </source>
</evidence>
<comment type="caution">
    <text evidence="6">The sequence shown here is derived from an EMBL/GenBank/DDBJ whole genome shotgun (WGS) entry which is preliminary data.</text>
</comment>
<accession>A0A4Q7ZTD9</accession>
<dbReference type="SMART" id="SM01043">
    <property type="entry name" value="BTAD"/>
    <property type="match status" value="1"/>
</dbReference>
<dbReference type="GO" id="GO:0003677">
    <property type="term" value="F:DNA binding"/>
    <property type="evidence" value="ECO:0007669"/>
    <property type="project" value="UniProtKB-KW"/>
</dbReference>
<dbReference type="InterPro" id="IPR001867">
    <property type="entry name" value="OmpR/PhoB-type_DNA-bd"/>
</dbReference>
<gene>
    <name evidence="6" type="ORF">EV385_5729</name>
</gene>
<dbReference type="Pfam" id="PF03704">
    <property type="entry name" value="BTAD"/>
    <property type="match status" value="1"/>
</dbReference>
<dbReference type="Gene3D" id="1.10.10.10">
    <property type="entry name" value="Winged helix-like DNA-binding domain superfamily/Winged helix DNA-binding domain"/>
    <property type="match status" value="1"/>
</dbReference>
<feature type="region of interest" description="Disordered" evidence="3">
    <location>
        <begin position="1072"/>
        <end position="1101"/>
    </location>
</feature>
<dbReference type="OrthoDB" id="134985at2"/>
<dbReference type="InterPro" id="IPR051677">
    <property type="entry name" value="AfsR-DnrI-RedD_regulator"/>
</dbReference>
<feature type="domain" description="OmpR/PhoB-type" evidence="4">
    <location>
        <begin position="842"/>
        <end position="916"/>
    </location>
</feature>
<keyword evidence="2" id="KW-0238">DNA-binding</keyword>
<dbReference type="SMART" id="SM00862">
    <property type="entry name" value="Trans_reg_C"/>
    <property type="match status" value="1"/>
</dbReference>
<dbReference type="InterPro" id="IPR005158">
    <property type="entry name" value="BTAD"/>
</dbReference>
<dbReference type="InterPro" id="IPR019734">
    <property type="entry name" value="TPR_rpt"/>
</dbReference>